<evidence type="ECO:0000256" key="2">
    <source>
        <dbReference type="ARBA" id="ARBA00011062"/>
    </source>
</evidence>
<dbReference type="PANTHER" id="PTHR30457:SF12">
    <property type="entry name" value="5'_3'-NUCLEOTIDASE SURE"/>
    <property type="match status" value="1"/>
</dbReference>
<comment type="cofactor">
    <cofactor evidence="7">
        <name>a divalent metal cation</name>
        <dbReference type="ChEBI" id="CHEBI:60240"/>
    </cofactor>
    <text evidence="7">Binds 1 divalent metal cation per subunit.</text>
</comment>
<evidence type="ECO:0000259" key="8">
    <source>
        <dbReference type="Pfam" id="PF01975"/>
    </source>
</evidence>
<feature type="binding site" evidence="7">
    <location>
        <position position="13"/>
    </location>
    <ligand>
        <name>a divalent metal cation</name>
        <dbReference type="ChEBI" id="CHEBI:60240"/>
    </ligand>
</feature>
<dbReference type="NCBIfam" id="TIGR00087">
    <property type="entry name" value="surE"/>
    <property type="match status" value="1"/>
</dbReference>
<name>A0AAE3MHF8_9BACT</name>
<dbReference type="Gene3D" id="3.40.1210.10">
    <property type="entry name" value="Survival protein SurE-like phosphatase/nucleotidase"/>
    <property type="match status" value="1"/>
</dbReference>
<sequence>MNKEKPVILVTNDDGINAKGIQSLADAASEFGNVIVVSAHKSFSAMSHALTVKDPLRIKDKGVINGIHYYQTNGTPADCIKLALHFILDKKPDYILSGINHGTNSSISVHYSGTLGAAREGCLNGIPSIGFSLLSYDANADFNESKRVVRAVLSEVINKGMSPNTFLNVNIPDSQKLAGIKQCRQTKGKWVEEFLEREDPRGEKYYWLTGHFKNMEPQSEDTDEYYLSKNYATVVPCLIDITDFDTLKNSNISYAL</sequence>
<evidence type="ECO:0000313" key="9">
    <source>
        <dbReference type="EMBL" id="MCW3807732.1"/>
    </source>
</evidence>
<dbReference type="HAMAP" id="MF_00060">
    <property type="entry name" value="SurE"/>
    <property type="match status" value="1"/>
</dbReference>
<keyword evidence="6 7" id="KW-0378">Hydrolase</keyword>
<feature type="binding site" evidence="7">
    <location>
        <position position="14"/>
    </location>
    <ligand>
        <name>a divalent metal cation</name>
        <dbReference type="ChEBI" id="CHEBI:60240"/>
    </ligand>
</feature>
<dbReference type="Pfam" id="PF01975">
    <property type="entry name" value="SurE"/>
    <property type="match status" value="1"/>
</dbReference>
<accession>A0AAE3MHF8</accession>
<dbReference type="GO" id="GO:0046872">
    <property type="term" value="F:metal ion binding"/>
    <property type="evidence" value="ECO:0007669"/>
    <property type="project" value="UniProtKB-UniRule"/>
</dbReference>
<keyword evidence="5 7" id="KW-0547">Nucleotide-binding</keyword>
<feature type="binding site" evidence="7">
    <location>
        <position position="44"/>
    </location>
    <ligand>
        <name>a divalent metal cation</name>
        <dbReference type="ChEBI" id="CHEBI:60240"/>
    </ligand>
</feature>
<dbReference type="InterPro" id="IPR002828">
    <property type="entry name" value="SurE-like_Pase/nucleotidase"/>
</dbReference>
<evidence type="ECO:0000313" key="10">
    <source>
        <dbReference type="Proteomes" id="UP001207408"/>
    </source>
</evidence>
<dbReference type="InterPro" id="IPR036523">
    <property type="entry name" value="SurE-like_sf"/>
</dbReference>
<feature type="domain" description="Survival protein SurE-like phosphatase/nucleotidase" evidence="8">
    <location>
        <begin position="8"/>
        <end position="191"/>
    </location>
</feature>
<evidence type="ECO:0000256" key="1">
    <source>
        <dbReference type="ARBA" id="ARBA00000815"/>
    </source>
</evidence>
<reference evidence="9" key="1">
    <citation type="submission" date="2022-10" db="EMBL/GenBank/DDBJ databases">
        <authorList>
            <person name="Yu W.X."/>
        </authorList>
    </citation>
    <scope>NUCLEOTIDE SEQUENCE</scope>
    <source>
        <strain evidence="9">D04</strain>
    </source>
</reference>
<dbReference type="EMBL" id="JAPDPI010000057">
    <property type="protein sequence ID" value="MCW3807732.1"/>
    <property type="molecule type" value="Genomic_DNA"/>
</dbReference>
<protein>
    <recommendedName>
        <fullName evidence="7">5'-nucleotidase SurE</fullName>
        <ecNumber evidence="7">3.1.3.5</ecNumber>
    </recommendedName>
    <alternativeName>
        <fullName evidence="7">Nucleoside 5'-monophosphate phosphohydrolase</fullName>
    </alternativeName>
</protein>
<dbReference type="GO" id="GO:0008254">
    <property type="term" value="F:3'-nucleotidase activity"/>
    <property type="evidence" value="ECO:0007669"/>
    <property type="project" value="TreeGrafter"/>
</dbReference>
<dbReference type="GO" id="GO:0004309">
    <property type="term" value="F:exopolyphosphatase activity"/>
    <property type="evidence" value="ECO:0007669"/>
    <property type="project" value="TreeGrafter"/>
</dbReference>
<dbReference type="NCBIfam" id="NF001492">
    <property type="entry name" value="PRK00346.2-2"/>
    <property type="match status" value="1"/>
</dbReference>
<feature type="binding site" evidence="7">
    <location>
        <position position="100"/>
    </location>
    <ligand>
        <name>a divalent metal cation</name>
        <dbReference type="ChEBI" id="CHEBI:60240"/>
    </ligand>
</feature>
<keyword evidence="10" id="KW-1185">Reference proteome</keyword>
<dbReference type="InterPro" id="IPR030048">
    <property type="entry name" value="SurE"/>
</dbReference>
<comment type="function">
    <text evidence="7">Nucleotidase that shows phosphatase activity on nucleoside 5'-monophosphates.</text>
</comment>
<keyword evidence="4 7" id="KW-0479">Metal-binding</keyword>
<comment type="catalytic activity">
    <reaction evidence="1 7">
        <text>a ribonucleoside 5'-phosphate + H2O = a ribonucleoside + phosphate</text>
        <dbReference type="Rhea" id="RHEA:12484"/>
        <dbReference type="ChEBI" id="CHEBI:15377"/>
        <dbReference type="ChEBI" id="CHEBI:18254"/>
        <dbReference type="ChEBI" id="CHEBI:43474"/>
        <dbReference type="ChEBI" id="CHEBI:58043"/>
        <dbReference type="EC" id="3.1.3.5"/>
    </reaction>
</comment>
<evidence type="ECO:0000256" key="7">
    <source>
        <dbReference type="HAMAP-Rule" id="MF_00060"/>
    </source>
</evidence>
<gene>
    <name evidence="7 9" type="primary">surE</name>
    <name evidence="9" type="ORF">OM074_19040</name>
</gene>
<comment type="caution">
    <text evidence="9">The sequence shown here is derived from an EMBL/GenBank/DDBJ whole genome shotgun (WGS) entry which is preliminary data.</text>
</comment>
<proteinExistence type="inferred from homology"/>
<dbReference type="GO" id="GO:0005737">
    <property type="term" value="C:cytoplasm"/>
    <property type="evidence" value="ECO:0007669"/>
    <property type="project" value="UniProtKB-SubCell"/>
</dbReference>
<dbReference type="GO" id="GO:0000166">
    <property type="term" value="F:nucleotide binding"/>
    <property type="evidence" value="ECO:0007669"/>
    <property type="project" value="UniProtKB-KW"/>
</dbReference>
<dbReference type="PANTHER" id="PTHR30457">
    <property type="entry name" value="5'-NUCLEOTIDASE SURE"/>
    <property type="match status" value="1"/>
</dbReference>
<evidence type="ECO:0000256" key="4">
    <source>
        <dbReference type="ARBA" id="ARBA00022723"/>
    </source>
</evidence>
<evidence type="ECO:0000256" key="5">
    <source>
        <dbReference type="ARBA" id="ARBA00022741"/>
    </source>
</evidence>
<comment type="similarity">
    <text evidence="2 7">Belongs to the SurE nucleotidase family.</text>
</comment>
<evidence type="ECO:0000256" key="3">
    <source>
        <dbReference type="ARBA" id="ARBA00022490"/>
    </source>
</evidence>
<dbReference type="RefSeq" id="WP_301202183.1">
    <property type="nucleotide sequence ID" value="NZ_JAPDPI010000057.1"/>
</dbReference>
<dbReference type="AlphaFoldDB" id="A0AAE3MHF8"/>
<evidence type="ECO:0000256" key="6">
    <source>
        <dbReference type="ARBA" id="ARBA00022801"/>
    </source>
</evidence>
<organism evidence="9 10">
    <name type="scientific">Plebeiibacterium marinum</name>
    <dbReference type="NCBI Taxonomy" id="2992111"/>
    <lineage>
        <taxon>Bacteria</taxon>
        <taxon>Pseudomonadati</taxon>
        <taxon>Bacteroidota</taxon>
        <taxon>Bacteroidia</taxon>
        <taxon>Marinilabiliales</taxon>
        <taxon>Marinilabiliaceae</taxon>
        <taxon>Plebeiibacterium</taxon>
    </lineage>
</organism>
<dbReference type="EC" id="3.1.3.5" evidence="7"/>
<keyword evidence="3 7" id="KW-0963">Cytoplasm</keyword>
<comment type="subcellular location">
    <subcellularLocation>
        <location evidence="7">Cytoplasm</location>
    </subcellularLocation>
</comment>
<dbReference type="Proteomes" id="UP001207408">
    <property type="component" value="Unassembled WGS sequence"/>
</dbReference>
<dbReference type="SUPFAM" id="SSF64167">
    <property type="entry name" value="SurE-like"/>
    <property type="match status" value="1"/>
</dbReference>
<dbReference type="GO" id="GO:0008253">
    <property type="term" value="F:5'-nucleotidase activity"/>
    <property type="evidence" value="ECO:0007669"/>
    <property type="project" value="UniProtKB-UniRule"/>
</dbReference>